<evidence type="ECO:0000256" key="5">
    <source>
        <dbReference type="ARBA" id="ARBA00023136"/>
    </source>
</evidence>
<evidence type="ECO:0000256" key="4">
    <source>
        <dbReference type="ARBA" id="ARBA00022989"/>
    </source>
</evidence>
<feature type="region of interest" description="Disordered" evidence="6">
    <location>
        <begin position="1"/>
        <end position="25"/>
    </location>
</feature>
<evidence type="ECO:0000256" key="6">
    <source>
        <dbReference type="SAM" id="MobiDB-lite"/>
    </source>
</evidence>
<dbReference type="Pfam" id="PF10277">
    <property type="entry name" value="Frag1"/>
    <property type="match status" value="1"/>
</dbReference>
<feature type="transmembrane region" description="Helical" evidence="7">
    <location>
        <begin position="237"/>
        <end position="259"/>
    </location>
</feature>
<feature type="compositionally biased region" description="Polar residues" evidence="6">
    <location>
        <begin position="1"/>
        <end position="10"/>
    </location>
</feature>
<dbReference type="GO" id="GO:0012505">
    <property type="term" value="C:endomembrane system"/>
    <property type="evidence" value="ECO:0007669"/>
    <property type="project" value="UniProtKB-SubCell"/>
</dbReference>
<name>A0A8W8NPA8_MAGGI</name>
<feature type="domain" description="CWH43-like N-terminal" evidence="8">
    <location>
        <begin position="42"/>
        <end position="264"/>
    </location>
</feature>
<feature type="transmembrane region" description="Helical" evidence="7">
    <location>
        <begin position="159"/>
        <end position="178"/>
    </location>
</feature>
<keyword evidence="5 7" id="KW-0472">Membrane</keyword>
<evidence type="ECO:0000256" key="2">
    <source>
        <dbReference type="ARBA" id="ARBA00006565"/>
    </source>
</evidence>
<dbReference type="PANTHER" id="PTHR21324">
    <property type="entry name" value="FASTING-INDUCIBLE INTEGRAL MEMBRANE PROTEIN TM6P1-RELATED"/>
    <property type="match status" value="1"/>
</dbReference>
<evidence type="ECO:0000313" key="10">
    <source>
        <dbReference type="Proteomes" id="UP000005408"/>
    </source>
</evidence>
<feature type="transmembrane region" description="Helical" evidence="7">
    <location>
        <begin position="43"/>
        <end position="65"/>
    </location>
</feature>
<dbReference type="Proteomes" id="UP000005408">
    <property type="component" value="Unassembled WGS sequence"/>
</dbReference>
<proteinExistence type="inferred from homology"/>
<feature type="transmembrane region" description="Helical" evidence="7">
    <location>
        <begin position="124"/>
        <end position="147"/>
    </location>
</feature>
<keyword evidence="10" id="KW-1185">Reference proteome</keyword>
<evidence type="ECO:0000256" key="7">
    <source>
        <dbReference type="SAM" id="Phobius"/>
    </source>
</evidence>
<evidence type="ECO:0000256" key="3">
    <source>
        <dbReference type="ARBA" id="ARBA00022692"/>
    </source>
</evidence>
<keyword evidence="4 7" id="KW-1133">Transmembrane helix</keyword>
<evidence type="ECO:0000313" key="9">
    <source>
        <dbReference type="EnsemblMetazoa" id="G6734.1:cds"/>
    </source>
</evidence>
<feature type="transmembrane region" description="Helical" evidence="7">
    <location>
        <begin position="85"/>
        <end position="103"/>
    </location>
</feature>
<feature type="transmembrane region" description="Helical" evidence="7">
    <location>
        <begin position="198"/>
        <end position="217"/>
    </location>
</feature>
<dbReference type="EnsemblMetazoa" id="G6734.1">
    <property type="protein sequence ID" value="G6734.1:cds"/>
    <property type="gene ID" value="G6734"/>
</dbReference>
<accession>A0A8W8NPA8</accession>
<sequence length="295" mass="33020">METTGKQTTARIVPHPHRSPSRDPMIPPKPPGCLDCLRTKLHLLPIITFTWLAVTVCLSYVLAAINKDTEADFPYISKTANVDPQRAIFSQMVTMGSVLYGICSTMRYLSMKADLLSCSVSRGYHWLNIIGVCTGLLVCLGNTILGNFPTDGYRSHYKAPHYVGATAAFAGGVVYGWIQTRLSWLLEHKQRKTSRIQLVLMIWTTMALLTFGISKVVYEVQKSKGYGTKEGTLRDVYLVSTVTEWVLAFSIAGFPLTFVRDFKASVLKSPRILRRDYTEDIQAHGGLEKDIDYKI</sequence>
<comment type="similarity">
    <text evidence="2">Belongs to the DRAM/TMEM150 family.</text>
</comment>
<dbReference type="PANTHER" id="PTHR21324:SF2">
    <property type="entry name" value="EG:22E5.9 PROTEIN"/>
    <property type="match status" value="1"/>
</dbReference>
<dbReference type="InterPro" id="IPR050911">
    <property type="entry name" value="DRAM/TMEM150_Autophagy_Mod"/>
</dbReference>
<protein>
    <recommendedName>
        <fullName evidence="8">CWH43-like N-terminal domain-containing protein</fullName>
    </recommendedName>
</protein>
<keyword evidence="3 7" id="KW-0812">Transmembrane</keyword>
<evidence type="ECO:0000256" key="1">
    <source>
        <dbReference type="ARBA" id="ARBA00004127"/>
    </source>
</evidence>
<dbReference type="AlphaFoldDB" id="A0A8W8NPA8"/>
<evidence type="ECO:0000259" key="8">
    <source>
        <dbReference type="Pfam" id="PF10277"/>
    </source>
</evidence>
<organism evidence="9 10">
    <name type="scientific">Magallana gigas</name>
    <name type="common">Pacific oyster</name>
    <name type="synonym">Crassostrea gigas</name>
    <dbReference type="NCBI Taxonomy" id="29159"/>
    <lineage>
        <taxon>Eukaryota</taxon>
        <taxon>Metazoa</taxon>
        <taxon>Spiralia</taxon>
        <taxon>Lophotrochozoa</taxon>
        <taxon>Mollusca</taxon>
        <taxon>Bivalvia</taxon>
        <taxon>Autobranchia</taxon>
        <taxon>Pteriomorphia</taxon>
        <taxon>Ostreida</taxon>
        <taxon>Ostreoidea</taxon>
        <taxon>Ostreidae</taxon>
        <taxon>Magallana</taxon>
    </lineage>
</organism>
<reference evidence="9" key="1">
    <citation type="submission" date="2022-08" db="UniProtKB">
        <authorList>
            <consortium name="EnsemblMetazoa"/>
        </authorList>
    </citation>
    <scope>IDENTIFICATION</scope>
    <source>
        <strain evidence="9">05x7-T-G4-1.051#20</strain>
    </source>
</reference>
<comment type="subcellular location">
    <subcellularLocation>
        <location evidence="1">Endomembrane system</location>
        <topology evidence="1">Multi-pass membrane protein</topology>
    </subcellularLocation>
</comment>
<dbReference type="InterPro" id="IPR019402">
    <property type="entry name" value="CWH43_N"/>
</dbReference>